<dbReference type="Pfam" id="PF00430">
    <property type="entry name" value="ATP-synt_B"/>
    <property type="match status" value="1"/>
</dbReference>
<dbReference type="PANTHER" id="PTHR33445">
    <property type="entry name" value="ATP SYNTHASE SUBUNIT B', CHLOROPLASTIC"/>
    <property type="match status" value="1"/>
</dbReference>
<evidence type="ECO:0000256" key="14">
    <source>
        <dbReference type="RuleBase" id="RU003848"/>
    </source>
</evidence>
<dbReference type="GO" id="GO:0046961">
    <property type="term" value="F:proton-transporting ATPase activity, rotational mechanism"/>
    <property type="evidence" value="ECO:0007669"/>
    <property type="project" value="TreeGrafter"/>
</dbReference>
<keyword evidence="8 13" id="KW-0406">Ion transport</keyword>
<evidence type="ECO:0000256" key="5">
    <source>
        <dbReference type="ARBA" id="ARBA00022692"/>
    </source>
</evidence>
<organism evidence="16 17">
    <name type="scientific">Aminipila terrae</name>
    <dbReference type="NCBI Taxonomy" id="2697030"/>
    <lineage>
        <taxon>Bacteria</taxon>
        <taxon>Bacillati</taxon>
        <taxon>Bacillota</taxon>
        <taxon>Clostridia</taxon>
        <taxon>Peptostreptococcales</taxon>
        <taxon>Anaerovoracaceae</taxon>
        <taxon>Aminipila</taxon>
    </lineage>
</organism>
<keyword evidence="9 13" id="KW-0472">Membrane</keyword>
<evidence type="ECO:0000313" key="16">
    <source>
        <dbReference type="EMBL" id="QHI72450.1"/>
    </source>
</evidence>
<feature type="transmembrane region" description="Helical" evidence="13">
    <location>
        <begin position="12"/>
        <end position="31"/>
    </location>
</feature>
<evidence type="ECO:0000256" key="3">
    <source>
        <dbReference type="ARBA" id="ARBA00022475"/>
    </source>
</evidence>
<keyword evidence="10 13" id="KW-0066">ATP synthesis</keyword>
<keyword evidence="15" id="KW-0175">Coiled coil</keyword>
<evidence type="ECO:0000256" key="10">
    <source>
        <dbReference type="ARBA" id="ARBA00023310"/>
    </source>
</evidence>
<evidence type="ECO:0000313" key="17">
    <source>
        <dbReference type="Proteomes" id="UP000463883"/>
    </source>
</evidence>
<keyword evidence="7 13" id="KW-1133">Transmembrane helix</keyword>
<dbReference type="GO" id="GO:0046933">
    <property type="term" value="F:proton-transporting ATP synthase activity, rotational mechanism"/>
    <property type="evidence" value="ECO:0007669"/>
    <property type="project" value="UniProtKB-UniRule"/>
</dbReference>
<sequence length="168" mass="18978">MVEALGINFTEIIFAIVNFLILVTVLAKFLYKPFIEMLENRKQSIQDSFDHAADTNRRADEKMDEYNKRISNVEQEGREIVKNAKIKAEAQASDIINEANAKAAEIKLHAENEVERQKAKALAEMKAQVAAMALLAAEKILEKDLELEGQEHLIDNIIEQVGAAKWQN</sequence>
<evidence type="ECO:0000256" key="13">
    <source>
        <dbReference type="HAMAP-Rule" id="MF_01398"/>
    </source>
</evidence>
<keyword evidence="4 13" id="KW-0138">CF(0)</keyword>
<accession>A0A6P1MCS4</accession>
<reference evidence="16 17" key="1">
    <citation type="submission" date="2020-01" db="EMBL/GenBank/DDBJ databases">
        <title>Genomic analysis of Aminipila sp. CBA3637.</title>
        <authorList>
            <person name="Kim Y.B."/>
            <person name="Roh S.W."/>
        </authorList>
    </citation>
    <scope>NUCLEOTIDE SEQUENCE [LARGE SCALE GENOMIC DNA]</scope>
    <source>
        <strain evidence="16 17">CBA3637</strain>
    </source>
</reference>
<dbReference type="PANTHER" id="PTHR33445:SF1">
    <property type="entry name" value="ATP SYNTHASE SUBUNIT B"/>
    <property type="match status" value="1"/>
</dbReference>
<comment type="subcellular location">
    <subcellularLocation>
        <location evidence="13">Cell membrane</location>
        <topology evidence="13">Single-pass membrane protein</topology>
    </subcellularLocation>
    <subcellularLocation>
        <location evidence="12">Endomembrane system</location>
        <topology evidence="12">Single-pass membrane protein</topology>
    </subcellularLocation>
</comment>
<feature type="coiled-coil region" evidence="15">
    <location>
        <begin position="56"/>
        <end position="83"/>
    </location>
</feature>
<evidence type="ECO:0000256" key="9">
    <source>
        <dbReference type="ARBA" id="ARBA00023136"/>
    </source>
</evidence>
<keyword evidence="3 13" id="KW-1003">Cell membrane</keyword>
<name>A0A6P1MCS4_9FIRM</name>
<comment type="subunit">
    <text evidence="13">F-type ATPases have 2 components, F(1) - the catalytic core - and F(0) - the membrane proton channel. F(1) has five subunits: alpha(3), beta(3), gamma(1), delta(1), epsilon(1). F(0) has three main subunits: a(1), b(2) and c(10-14). The alpha and beta chains form an alternating ring which encloses part of the gamma chain. F(1) is attached to F(0) by a central stalk formed by the gamma and epsilon chains, while a peripheral stalk is formed by the delta and b chains.</text>
</comment>
<keyword evidence="2 13" id="KW-0813">Transport</keyword>
<evidence type="ECO:0000256" key="8">
    <source>
        <dbReference type="ARBA" id="ARBA00023065"/>
    </source>
</evidence>
<dbReference type="AlphaFoldDB" id="A0A6P1MCS4"/>
<evidence type="ECO:0000256" key="6">
    <source>
        <dbReference type="ARBA" id="ARBA00022781"/>
    </source>
</evidence>
<protein>
    <recommendedName>
        <fullName evidence="13">ATP synthase subunit b</fullName>
    </recommendedName>
    <alternativeName>
        <fullName evidence="13">ATP synthase F(0) sector subunit b</fullName>
    </alternativeName>
    <alternativeName>
        <fullName evidence="13">ATPase subunit I</fullName>
    </alternativeName>
    <alternativeName>
        <fullName evidence="13">F-type ATPase subunit b</fullName>
        <shortName evidence="13">F-ATPase subunit b</shortName>
    </alternativeName>
</protein>
<dbReference type="NCBIfam" id="TIGR01144">
    <property type="entry name" value="ATP_synt_b"/>
    <property type="match status" value="1"/>
</dbReference>
<dbReference type="RefSeq" id="WP_162362219.1">
    <property type="nucleotide sequence ID" value="NZ_CP047591.1"/>
</dbReference>
<proteinExistence type="inferred from homology"/>
<dbReference type="GO" id="GO:0045259">
    <property type="term" value="C:proton-transporting ATP synthase complex"/>
    <property type="evidence" value="ECO:0007669"/>
    <property type="project" value="UniProtKB-KW"/>
</dbReference>
<dbReference type="HAMAP" id="MF_01398">
    <property type="entry name" value="ATP_synth_b_bprime"/>
    <property type="match status" value="1"/>
</dbReference>
<evidence type="ECO:0000256" key="7">
    <source>
        <dbReference type="ARBA" id="ARBA00022989"/>
    </source>
</evidence>
<comment type="similarity">
    <text evidence="1 13 14">Belongs to the ATPase B chain family.</text>
</comment>
<evidence type="ECO:0000256" key="2">
    <source>
        <dbReference type="ARBA" id="ARBA00022448"/>
    </source>
</evidence>
<evidence type="ECO:0000256" key="12">
    <source>
        <dbReference type="ARBA" id="ARBA00037847"/>
    </source>
</evidence>
<dbReference type="InterPro" id="IPR002146">
    <property type="entry name" value="ATP_synth_b/b'su_bac/chlpt"/>
</dbReference>
<keyword evidence="6 13" id="KW-0375">Hydrogen ion transport</keyword>
<dbReference type="GO" id="GO:0012505">
    <property type="term" value="C:endomembrane system"/>
    <property type="evidence" value="ECO:0007669"/>
    <property type="project" value="UniProtKB-SubCell"/>
</dbReference>
<dbReference type="Proteomes" id="UP000463883">
    <property type="component" value="Chromosome"/>
</dbReference>
<dbReference type="EMBL" id="CP047591">
    <property type="protein sequence ID" value="QHI72450.1"/>
    <property type="molecule type" value="Genomic_DNA"/>
</dbReference>
<dbReference type="GO" id="GO:0005886">
    <property type="term" value="C:plasma membrane"/>
    <property type="evidence" value="ECO:0007669"/>
    <property type="project" value="UniProtKB-SubCell"/>
</dbReference>
<dbReference type="InterPro" id="IPR005864">
    <property type="entry name" value="ATP_synth_F0_bsu_bac"/>
</dbReference>
<evidence type="ECO:0000256" key="4">
    <source>
        <dbReference type="ARBA" id="ARBA00022547"/>
    </source>
</evidence>
<dbReference type="CDD" id="cd06503">
    <property type="entry name" value="ATP-synt_Fo_b"/>
    <property type="match status" value="1"/>
</dbReference>
<dbReference type="KEGG" id="amic:Ami3637_08615"/>
<keyword evidence="17" id="KW-1185">Reference proteome</keyword>
<evidence type="ECO:0000256" key="1">
    <source>
        <dbReference type="ARBA" id="ARBA00005513"/>
    </source>
</evidence>
<evidence type="ECO:0000256" key="11">
    <source>
        <dbReference type="ARBA" id="ARBA00025198"/>
    </source>
</evidence>
<comment type="function">
    <text evidence="13">Component of the F(0) channel, it forms part of the peripheral stalk, linking F(1) to F(0).</text>
</comment>
<dbReference type="InterPro" id="IPR050059">
    <property type="entry name" value="ATP_synthase_B_chain"/>
</dbReference>
<gene>
    <name evidence="13 16" type="primary">atpF</name>
    <name evidence="16" type="ORF">Ami3637_08615</name>
</gene>
<keyword evidence="5 13" id="KW-0812">Transmembrane</keyword>
<evidence type="ECO:0000256" key="15">
    <source>
        <dbReference type="SAM" id="Coils"/>
    </source>
</evidence>
<comment type="function">
    <text evidence="11 13">F(1)F(0) ATP synthase produces ATP from ADP in the presence of a proton or sodium gradient. F-type ATPases consist of two structural domains, F(1) containing the extramembraneous catalytic core and F(0) containing the membrane proton channel, linked together by a central stalk and a peripheral stalk. During catalysis, ATP synthesis in the catalytic domain of F(1) is coupled via a rotary mechanism of the central stalk subunits to proton translocation.</text>
</comment>